<proteinExistence type="predicted"/>
<comment type="subcellular location">
    <subcellularLocation>
        <location evidence="2">Cell membrane</location>
    </subcellularLocation>
</comment>
<dbReference type="Pfam" id="PF00512">
    <property type="entry name" value="HisKA"/>
    <property type="match status" value="1"/>
</dbReference>
<comment type="caution">
    <text evidence="14">The sequence shown here is derived from an EMBL/GenBank/DDBJ whole genome shotgun (WGS) entry which is preliminary data.</text>
</comment>
<dbReference type="PANTHER" id="PTHR45436">
    <property type="entry name" value="SENSOR HISTIDINE KINASE YKOH"/>
    <property type="match status" value="1"/>
</dbReference>
<keyword evidence="10 11" id="KW-0472">Membrane</keyword>
<evidence type="ECO:0000256" key="7">
    <source>
        <dbReference type="ARBA" id="ARBA00022777"/>
    </source>
</evidence>
<dbReference type="RefSeq" id="WP_150404172.1">
    <property type="nucleotide sequence ID" value="NZ_VXLC01000012.1"/>
</dbReference>
<evidence type="ECO:0000259" key="12">
    <source>
        <dbReference type="PROSITE" id="PS50109"/>
    </source>
</evidence>
<feature type="domain" description="HAMP" evidence="13">
    <location>
        <begin position="183"/>
        <end position="248"/>
    </location>
</feature>
<dbReference type="InterPro" id="IPR004358">
    <property type="entry name" value="Sig_transdc_His_kin-like_C"/>
</dbReference>
<dbReference type="PANTHER" id="PTHR45436:SF5">
    <property type="entry name" value="SENSOR HISTIDINE KINASE TRCS"/>
    <property type="match status" value="1"/>
</dbReference>
<evidence type="ECO:0000256" key="3">
    <source>
        <dbReference type="ARBA" id="ARBA00012438"/>
    </source>
</evidence>
<evidence type="ECO:0000256" key="5">
    <source>
        <dbReference type="ARBA" id="ARBA00022679"/>
    </source>
</evidence>
<dbReference type="Proteomes" id="UP000323876">
    <property type="component" value="Unassembled WGS sequence"/>
</dbReference>
<keyword evidence="8 11" id="KW-1133">Transmembrane helix</keyword>
<reference evidence="14 15" key="1">
    <citation type="submission" date="2019-09" db="EMBL/GenBank/DDBJ databases">
        <authorList>
            <person name="Wang X."/>
        </authorList>
    </citation>
    <scope>NUCLEOTIDE SEQUENCE [LARGE SCALE GENOMIC DNA]</scope>
    <source>
        <strain evidence="14 15">CICC 11023</strain>
    </source>
</reference>
<feature type="domain" description="Histidine kinase" evidence="12">
    <location>
        <begin position="256"/>
        <end position="474"/>
    </location>
</feature>
<evidence type="ECO:0000256" key="11">
    <source>
        <dbReference type="SAM" id="Phobius"/>
    </source>
</evidence>
<keyword evidence="7 14" id="KW-0418">Kinase</keyword>
<accession>A0A5N0EBT7</accession>
<dbReference type="SUPFAM" id="SSF55874">
    <property type="entry name" value="ATPase domain of HSP90 chaperone/DNA topoisomerase II/histidine kinase"/>
    <property type="match status" value="1"/>
</dbReference>
<dbReference type="InterPro" id="IPR003660">
    <property type="entry name" value="HAMP_dom"/>
</dbReference>
<dbReference type="CDD" id="cd00082">
    <property type="entry name" value="HisKA"/>
    <property type="match status" value="1"/>
</dbReference>
<dbReference type="Gene3D" id="3.30.565.10">
    <property type="entry name" value="Histidine kinase-like ATPase, C-terminal domain"/>
    <property type="match status" value="1"/>
</dbReference>
<dbReference type="InterPro" id="IPR003594">
    <property type="entry name" value="HATPase_dom"/>
</dbReference>
<dbReference type="PRINTS" id="PR00344">
    <property type="entry name" value="BCTRLSENSOR"/>
</dbReference>
<gene>
    <name evidence="14" type="ORF">F3087_23360</name>
</gene>
<dbReference type="InterPro" id="IPR050428">
    <property type="entry name" value="TCS_sensor_his_kinase"/>
</dbReference>
<dbReference type="EMBL" id="VXLC01000012">
    <property type="protein sequence ID" value="KAA8886426.1"/>
    <property type="molecule type" value="Genomic_DNA"/>
</dbReference>
<sequence>MRRRLLIALTVFAAIAVLAFAVPLSLTVATSRTQQLVLARSGDADRFATLAAAASTGGDSRALSDEVGRYHELYGENVLVVDAKGATTANGGANLDDPGIGAAVAAARRNQRPHAVDQLTPWGAPTMLVARPVGTGVQVSGAVVIEASTARARADIARTWALIVLGGAIAMALFTLLALTLSRWVLRPLAALSHSVADLAATVPKPRAETIAAKHPLSIASHHGGPPEMRAVAESFDAMALAVADSVDAQRQLVADTAHAMRNPLAALMIRLDSLEHAIPGNAAGTFRSASAEVERLTALLDGLLALASAETPDAFDLAEFGEADDHCDAVQVVADRFDAWHSAFEAAGQELHVSPSIEHADVAVPADVLAQILDVPLSNSSRYAGTGTRTVLTVAAEPGWVTLTVQDNGTGVPTDELDRLTTRFFRGSTAVSGGSGLGLPIAAALAQARGGTLAVALIAPHGLAVHIRLPAAEAV</sequence>
<keyword evidence="6 11" id="KW-0812">Transmembrane</keyword>
<dbReference type="PROSITE" id="PS50885">
    <property type="entry name" value="HAMP"/>
    <property type="match status" value="1"/>
</dbReference>
<dbReference type="SMART" id="SM00388">
    <property type="entry name" value="HisKA"/>
    <property type="match status" value="1"/>
</dbReference>
<dbReference type="InterPro" id="IPR005467">
    <property type="entry name" value="His_kinase_dom"/>
</dbReference>
<dbReference type="SMART" id="SM00387">
    <property type="entry name" value="HATPase_c"/>
    <property type="match status" value="1"/>
</dbReference>
<keyword evidence="4" id="KW-0597">Phosphoprotein</keyword>
<dbReference type="SUPFAM" id="SSF47384">
    <property type="entry name" value="Homodimeric domain of signal transducing histidine kinase"/>
    <property type="match status" value="1"/>
</dbReference>
<dbReference type="Gene3D" id="1.10.287.130">
    <property type="match status" value="1"/>
</dbReference>
<evidence type="ECO:0000313" key="15">
    <source>
        <dbReference type="Proteomes" id="UP000323876"/>
    </source>
</evidence>
<keyword evidence="15" id="KW-1185">Reference proteome</keyword>
<dbReference type="Gene3D" id="6.10.340.10">
    <property type="match status" value="1"/>
</dbReference>
<evidence type="ECO:0000313" key="14">
    <source>
        <dbReference type="EMBL" id="KAA8886426.1"/>
    </source>
</evidence>
<dbReference type="InterPro" id="IPR036097">
    <property type="entry name" value="HisK_dim/P_sf"/>
</dbReference>
<evidence type="ECO:0000256" key="8">
    <source>
        <dbReference type="ARBA" id="ARBA00022989"/>
    </source>
</evidence>
<organism evidence="14 15">
    <name type="scientific">Nocardia colli</name>
    <dbReference type="NCBI Taxonomy" id="2545717"/>
    <lineage>
        <taxon>Bacteria</taxon>
        <taxon>Bacillati</taxon>
        <taxon>Actinomycetota</taxon>
        <taxon>Actinomycetes</taxon>
        <taxon>Mycobacteriales</taxon>
        <taxon>Nocardiaceae</taxon>
        <taxon>Nocardia</taxon>
    </lineage>
</organism>
<name>A0A5N0EBT7_9NOCA</name>
<evidence type="ECO:0000256" key="6">
    <source>
        <dbReference type="ARBA" id="ARBA00022692"/>
    </source>
</evidence>
<evidence type="ECO:0000256" key="10">
    <source>
        <dbReference type="ARBA" id="ARBA00023136"/>
    </source>
</evidence>
<evidence type="ECO:0000256" key="1">
    <source>
        <dbReference type="ARBA" id="ARBA00000085"/>
    </source>
</evidence>
<feature type="transmembrane region" description="Helical" evidence="11">
    <location>
        <begin position="160"/>
        <end position="179"/>
    </location>
</feature>
<dbReference type="InterPro" id="IPR003661">
    <property type="entry name" value="HisK_dim/P_dom"/>
</dbReference>
<evidence type="ECO:0000256" key="9">
    <source>
        <dbReference type="ARBA" id="ARBA00023012"/>
    </source>
</evidence>
<dbReference type="GO" id="GO:0005886">
    <property type="term" value="C:plasma membrane"/>
    <property type="evidence" value="ECO:0007669"/>
    <property type="project" value="UniProtKB-SubCell"/>
</dbReference>
<comment type="catalytic activity">
    <reaction evidence="1">
        <text>ATP + protein L-histidine = ADP + protein N-phospho-L-histidine.</text>
        <dbReference type="EC" id="2.7.13.3"/>
    </reaction>
</comment>
<dbReference type="Pfam" id="PF02518">
    <property type="entry name" value="HATPase_c"/>
    <property type="match status" value="1"/>
</dbReference>
<dbReference type="PROSITE" id="PS50109">
    <property type="entry name" value="HIS_KIN"/>
    <property type="match status" value="1"/>
</dbReference>
<keyword evidence="5" id="KW-0808">Transferase</keyword>
<evidence type="ECO:0000259" key="13">
    <source>
        <dbReference type="PROSITE" id="PS50885"/>
    </source>
</evidence>
<dbReference type="OrthoDB" id="9786919at2"/>
<dbReference type="GO" id="GO:0000155">
    <property type="term" value="F:phosphorelay sensor kinase activity"/>
    <property type="evidence" value="ECO:0007669"/>
    <property type="project" value="InterPro"/>
</dbReference>
<dbReference type="AlphaFoldDB" id="A0A5N0EBT7"/>
<evidence type="ECO:0000256" key="2">
    <source>
        <dbReference type="ARBA" id="ARBA00004236"/>
    </source>
</evidence>
<dbReference type="InterPro" id="IPR036890">
    <property type="entry name" value="HATPase_C_sf"/>
</dbReference>
<keyword evidence="9" id="KW-0902">Two-component regulatory system</keyword>
<dbReference type="EC" id="2.7.13.3" evidence="3"/>
<evidence type="ECO:0000256" key="4">
    <source>
        <dbReference type="ARBA" id="ARBA00022553"/>
    </source>
</evidence>
<protein>
    <recommendedName>
        <fullName evidence="3">histidine kinase</fullName>
        <ecNumber evidence="3">2.7.13.3</ecNumber>
    </recommendedName>
</protein>